<feature type="non-terminal residue" evidence="1">
    <location>
        <position position="173"/>
    </location>
</feature>
<evidence type="ECO:0000313" key="1">
    <source>
        <dbReference type="EMBL" id="GAH09797.1"/>
    </source>
</evidence>
<reference evidence="1" key="1">
    <citation type="journal article" date="2014" name="Front. Microbiol.">
        <title>High frequency of phylogenetically diverse reductive dehalogenase-homologous genes in deep subseafloor sedimentary metagenomes.</title>
        <authorList>
            <person name="Kawai M."/>
            <person name="Futagami T."/>
            <person name="Toyoda A."/>
            <person name="Takaki Y."/>
            <person name="Nishi S."/>
            <person name="Hori S."/>
            <person name="Arai W."/>
            <person name="Tsubouchi T."/>
            <person name="Morono Y."/>
            <person name="Uchiyama I."/>
            <person name="Ito T."/>
            <person name="Fujiyama A."/>
            <person name="Inagaki F."/>
            <person name="Takami H."/>
        </authorList>
    </citation>
    <scope>NUCLEOTIDE SEQUENCE</scope>
    <source>
        <strain evidence="1">Expedition CK06-06</strain>
    </source>
</reference>
<sequence>DINRLPYINPNDDLKNKVANLVKKIIQTKRELLSFDITEWEFEKTGIEYGLNNLRVISLKNSFQSYIRCKELLILRIILLKGMIEQEIFNLYNITENDKEKIYKNQGYPPILYPIIKGLDELPNHFESNILEFYTNRKIENISYQDLDDLGKKIQNLYEKENPSQVLSNFSNI</sequence>
<dbReference type="AlphaFoldDB" id="X1CPR7"/>
<feature type="non-terminal residue" evidence="1">
    <location>
        <position position="1"/>
    </location>
</feature>
<gene>
    <name evidence="1" type="ORF">S01H4_61305</name>
</gene>
<dbReference type="EMBL" id="BART01036321">
    <property type="protein sequence ID" value="GAH09797.1"/>
    <property type="molecule type" value="Genomic_DNA"/>
</dbReference>
<name>X1CPR7_9ZZZZ</name>
<protein>
    <submittedName>
        <fullName evidence="1">Uncharacterized protein</fullName>
    </submittedName>
</protein>
<proteinExistence type="predicted"/>
<comment type="caution">
    <text evidence="1">The sequence shown here is derived from an EMBL/GenBank/DDBJ whole genome shotgun (WGS) entry which is preliminary data.</text>
</comment>
<accession>X1CPR7</accession>
<organism evidence="1">
    <name type="scientific">marine sediment metagenome</name>
    <dbReference type="NCBI Taxonomy" id="412755"/>
    <lineage>
        <taxon>unclassified sequences</taxon>
        <taxon>metagenomes</taxon>
        <taxon>ecological metagenomes</taxon>
    </lineage>
</organism>